<sequence>MVQAQGHAGGLYMVHPDKSVCLTRRPFHFELLGLLMKVFLNHEILSMVKSMGGFKAPGPDGLQAIFISLSGLRQMRPIGLCNVSYKILSKVLA</sequence>
<gene>
    <name evidence="1" type="ORF">KK1_013242</name>
</gene>
<evidence type="ECO:0008006" key="3">
    <source>
        <dbReference type="Google" id="ProtNLM"/>
    </source>
</evidence>
<evidence type="ECO:0000313" key="2">
    <source>
        <dbReference type="Proteomes" id="UP000075243"/>
    </source>
</evidence>
<organism evidence="1 2">
    <name type="scientific">Cajanus cajan</name>
    <name type="common">Pigeon pea</name>
    <name type="synonym">Cajanus indicus</name>
    <dbReference type="NCBI Taxonomy" id="3821"/>
    <lineage>
        <taxon>Eukaryota</taxon>
        <taxon>Viridiplantae</taxon>
        <taxon>Streptophyta</taxon>
        <taxon>Embryophyta</taxon>
        <taxon>Tracheophyta</taxon>
        <taxon>Spermatophyta</taxon>
        <taxon>Magnoliopsida</taxon>
        <taxon>eudicotyledons</taxon>
        <taxon>Gunneridae</taxon>
        <taxon>Pentapetalae</taxon>
        <taxon>rosids</taxon>
        <taxon>fabids</taxon>
        <taxon>Fabales</taxon>
        <taxon>Fabaceae</taxon>
        <taxon>Papilionoideae</taxon>
        <taxon>50 kb inversion clade</taxon>
        <taxon>NPAAA clade</taxon>
        <taxon>indigoferoid/millettioid clade</taxon>
        <taxon>Phaseoleae</taxon>
        <taxon>Cajanus</taxon>
    </lineage>
</organism>
<protein>
    <recommendedName>
        <fullName evidence="3">Reverse transcriptase domain-containing protein</fullName>
    </recommendedName>
</protein>
<dbReference type="Gramene" id="C.cajan_12849.t">
    <property type="protein sequence ID" value="C.cajan_12849.t"/>
    <property type="gene ID" value="C.cajan_12849"/>
</dbReference>
<keyword evidence="2" id="KW-1185">Reference proteome</keyword>
<proteinExistence type="predicted"/>
<dbReference type="AlphaFoldDB" id="A0A151TIQ2"/>
<reference evidence="1 2" key="1">
    <citation type="journal article" date="2012" name="Nat. Biotechnol.">
        <title>Draft genome sequence of pigeonpea (Cajanus cajan), an orphan legume crop of resource-poor farmers.</title>
        <authorList>
            <person name="Varshney R.K."/>
            <person name="Chen W."/>
            <person name="Li Y."/>
            <person name="Bharti A.K."/>
            <person name="Saxena R.K."/>
            <person name="Schlueter J.A."/>
            <person name="Donoghue M.T."/>
            <person name="Azam S."/>
            <person name="Fan G."/>
            <person name="Whaley A.M."/>
            <person name="Farmer A.D."/>
            <person name="Sheridan J."/>
            <person name="Iwata A."/>
            <person name="Tuteja R."/>
            <person name="Penmetsa R.V."/>
            <person name="Wu W."/>
            <person name="Upadhyaya H.D."/>
            <person name="Yang S.P."/>
            <person name="Shah T."/>
            <person name="Saxena K.B."/>
            <person name="Michael T."/>
            <person name="McCombie W.R."/>
            <person name="Yang B."/>
            <person name="Zhang G."/>
            <person name="Yang H."/>
            <person name="Wang J."/>
            <person name="Spillane C."/>
            <person name="Cook D.R."/>
            <person name="May G.D."/>
            <person name="Xu X."/>
            <person name="Jackson S.A."/>
        </authorList>
    </citation>
    <scope>NUCLEOTIDE SEQUENCE [LARGE SCALE GENOMIC DNA]</scope>
    <source>
        <strain evidence="2">cv. Asha</strain>
    </source>
</reference>
<dbReference type="EMBL" id="CM003608">
    <property type="protein sequence ID" value="KYP66930.1"/>
    <property type="molecule type" value="Genomic_DNA"/>
</dbReference>
<evidence type="ECO:0000313" key="1">
    <source>
        <dbReference type="EMBL" id="KYP66930.1"/>
    </source>
</evidence>
<accession>A0A151TIQ2</accession>
<dbReference type="Proteomes" id="UP000075243">
    <property type="component" value="Chromosome 6"/>
</dbReference>
<name>A0A151TIQ2_CAJCA</name>